<evidence type="ECO:0000256" key="1">
    <source>
        <dbReference type="SAM" id="Phobius"/>
    </source>
</evidence>
<dbReference type="PANTHER" id="PTHR37309:SF1">
    <property type="entry name" value="SLR0284 PROTEIN"/>
    <property type="match status" value="1"/>
</dbReference>
<dbReference type="InterPro" id="IPR007165">
    <property type="entry name" value="Phage_holin_4_2"/>
</dbReference>
<protein>
    <submittedName>
        <fullName evidence="2">Putative membrane protein</fullName>
    </submittedName>
</protein>
<feature type="transmembrane region" description="Helical" evidence="1">
    <location>
        <begin position="60"/>
        <end position="78"/>
    </location>
</feature>
<evidence type="ECO:0000313" key="3">
    <source>
        <dbReference type="Proteomes" id="UP000199433"/>
    </source>
</evidence>
<accession>A0A1G8XCD8</accession>
<dbReference type="EMBL" id="FNFK01000006">
    <property type="protein sequence ID" value="SDJ88163.1"/>
    <property type="molecule type" value="Genomic_DNA"/>
</dbReference>
<gene>
    <name evidence="2" type="ORF">SAMN04488098_100640</name>
</gene>
<keyword evidence="1" id="KW-0812">Transmembrane</keyword>
<feature type="transmembrane region" description="Helical" evidence="1">
    <location>
        <begin position="33"/>
        <end position="53"/>
    </location>
</feature>
<reference evidence="3" key="1">
    <citation type="submission" date="2016-10" db="EMBL/GenBank/DDBJ databases">
        <authorList>
            <person name="Varghese N."/>
            <person name="Submissions S."/>
        </authorList>
    </citation>
    <scope>NUCLEOTIDE SEQUENCE [LARGE SCALE GENOMIC DNA]</scope>
    <source>
        <strain evidence="3">DSM 19181</strain>
    </source>
</reference>
<dbReference type="Proteomes" id="UP000199433">
    <property type="component" value="Unassembled WGS sequence"/>
</dbReference>
<dbReference type="OrthoDB" id="7205479at2"/>
<dbReference type="STRING" id="426701.SAMN04488098_100640"/>
<sequence length="109" mass="11967">MKWWQRILANTLIFLALAGFLQGFQIDSWVTALIAAVVFGVLNVTVKPILVILSLPITVMTLGLFYFIINGLMLWFTAALVSGFAFSSFSLTLFVALVVSGLNAYFNNA</sequence>
<keyword evidence="1" id="KW-0472">Membrane</keyword>
<dbReference type="RefSeq" id="WP_091265162.1">
    <property type="nucleotide sequence ID" value="NZ_FNFK01000006.1"/>
</dbReference>
<dbReference type="AlphaFoldDB" id="A0A1G8XCD8"/>
<evidence type="ECO:0000313" key="2">
    <source>
        <dbReference type="EMBL" id="SDJ88163.1"/>
    </source>
</evidence>
<keyword evidence="3" id="KW-1185">Reference proteome</keyword>
<name>A0A1G8XCD8_9LACT</name>
<organism evidence="2 3">
    <name type="scientific">Alkalibacterium thalassium</name>
    <dbReference type="NCBI Taxonomy" id="426701"/>
    <lineage>
        <taxon>Bacteria</taxon>
        <taxon>Bacillati</taxon>
        <taxon>Bacillota</taxon>
        <taxon>Bacilli</taxon>
        <taxon>Lactobacillales</taxon>
        <taxon>Carnobacteriaceae</taxon>
        <taxon>Alkalibacterium</taxon>
    </lineage>
</organism>
<dbReference type="PANTHER" id="PTHR37309">
    <property type="entry name" value="SLR0284 PROTEIN"/>
    <property type="match status" value="1"/>
</dbReference>
<dbReference type="Pfam" id="PF04020">
    <property type="entry name" value="Phage_holin_4_2"/>
    <property type="match status" value="1"/>
</dbReference>
<proteinExistence type="predicted"/>
<feature type="transmembrane region" description="Helical" evidence="1">
    <location>
        <begin position="84"/>
        <end position="106"/>
    </location>
</feature>
<keyword evidence="1" id="KW-1133">Transmembrane helix</keyword>